<evidence type="ECO:0000259" key="2">
    <source>
        <dbReference type="Pfam" id="PF02481"/>
    </source>
</evidence>
<dbReference type="Pfam" id="PF02481">
    <property type="entry name" value="DNA_processg_A"/>
    <property type="match status" value="1"/>
</dbReference>
<evidence type="ECO:0000313" key="4">
    <source>
        <dbReference type="EMBL" id="MDP9822597.1"/>
    </source>
</evidence>
<proteinExistence type="inferred from homology"/>
<sequence>MTASAEEREARAALSRLTEPGRRNLAQAVAQHGAVLVLEEIRSESDVLGNRSDLADRLRGLDARAELDRAAEQGIRFVIPGDDEWPSAVDGLNDCGQVDGSGGAPLGLWARGPLRLDEVAIQAVAVVGSRSATTYGTTVAGDLSARMAHEGWTVVSGGAFGIDQAAHRGALAEGRTAVVLACGVDRAYPIAHQRLLGFVAEHGVIVSELPPGCTVTRGRFLTRNRVIAALSSGTVVIEAALRSGAINTASWTNELGRPLMAVPGPVTSAASAGAHQLIRNRGAVLVTRGEEVLELLAPMGSRTLDEPRGAESPRDWLDPIEKRVLDALPVRRPAGLASLASTAGLARPRVRRSLAVLEEAGFAEASEDGWRLGPLGRST</sequence>
<dbReference type="EMBL" id="JAUSQM010000001">
    <property type="protein sequence ID" value="MDP9822597.1"/>
    <property type="molecule type" value="Genomic_DNA"/>
</dbReference>
<gene>
    <name evidence="4" type="ORF">J2S59_002406</name>
</gene>
<dbReference type="SUPFAM" id="SSF102405">
    <property type="entry name" value="MCP/YpsA-like"/>
    <property type="match status" value="1"/>
</dbReference>
<dbReference type="Pfam" id="PF09339">
    <property type="entry name" value="HTH_IclR"/>
    <property type="match status" value="1"/>
</dbReference>
<protein>
    <submittedName>
        <fullName evidence="4">DNA processing protein</fullName>
    </submittedName>
</protein>
<dbReference type="PANTHER" id="PTHR43022">
    <property type="entry name" value="PROTEIN SMF"/>
    <property type="match status" value="1"/>
</dbReference>
<organism evidence="4 5">
    <name type="scientific">Nocardioides massiliensis</name>
    <dbReference type="NCBI Taxonomy" id="1325935"/>
    <lineage>
        <taxon>Bacteria</taxon>
        <taxon>Bacillati</taxon>
        <taxon>Actinomycetota</taxon>
        <taxon>Actinomycetes</taxon>
        <taxon>Propionibacteriales</taxon>
        <taxon>Nocardioidaceae</taxon>
        <taxon>Nocardioides</taxon>
    </lineage>
</organism>
<dbReference type="InterPro" id="IPR036390">
    <property type="entry name" value="WH_DNA-bd_sf"/>
</dbReference>
<dbReference type="InterPro" id="IPR057666">
    <property type="entry name" value="DrpA_SLOG"/>
</dbReference>
<dbReference type="NCBIfam" id="TIGR00732">
    <property type="entry name" value="dprA"/>
    <property type="match status" value="1"/>
</dbReference>
<dbReference type="InterPro" id="IPR005471">
    <property type="entry name" value="Tscrpt_reg_IclR_N"/>
</dbReference>
<feature type="domain" description="HTH iclR-type" evidence="3">
    <location>
        <begin position="324"/>
        <end position="364"/>
    </location>
</feature>
<evidence type="ECO:0000313" key="5">
    <source>
        <dbReference type="Proteomes" id="UP001240447"/>
    </source>
</evidence>
<dbReference type="InterPro" id="IPR036388">
    <property type="entry name" value="WH-like_DNA-bd_sf"/>
</dbReference>
<feature type="domain" description="Smf/DprA SLOG" evidence="2">
    <location>
        <begin position="77"/>
        <end position="296"/>
    </location>
</feature>
<comment type="similarity">
    <text evidence="1">Belongs to the DprA/Smf family.</text>
</comment>
<dbReference type="RefSeq" id="WP_068120871.1">
    <property type="nucleotide sequence ID" value="NZ_CCXJ01000317.1"/>
</dbReference>
<evidence type="ECO:0000256" key="1">
    <source>
        <dbReference type="ARBA" id="ARBA00006525"/>
    </source>
</evidence>
<accession>A0ABT9NQ93</accession>
<dbReference type="Gene3D" id="3.40.50.450">
    <property type="match status" value="1"/>
</dbReference>
<evidence type="ECO:0000259" key="3">
    <source>
        <dbReference type="Pfam" id="PF09339"/>
    </source>
</evidence>
<dbReference type="InterPro" id="IPR003488">
    <property type="entry name" value="DprA"/>
</dbReference>
<dbReference type="Proteomes" id="UP001240447">
    <property type="component" value="Unassembled WGS sequence"/>
</dbReference>
<reference evidence="4 5" key="1">
    <citation type="submission" date="2023-07" db="EMBL/GenBank/DDBJ databases">
        <title>Sequencing the genomes of 1000 actinobacteria strains.</title>
        <authorList>
            <person name="Klenk H.-P."/>
        </authorList>
    </citation>
    <scope>NUCLEOTIDE SEQUENCE [LARGE SCALE GENOMIC DNA]</scope>
    <source>
        <strain evidence="4 5">GD13</strain>
    </source>
</reference>
<dbReference type="SUPFAM" id="SSF46785">
    <property type="entry name" value="Winged helix' DNA-binding domain"/>
    <property type="match status" value="1"/>
</dbReference>
<keyword evidence="5" id="KW-1185">Reference proteome</keyword>
<name>A0ABT9NQ93_9ACTN</name>
<comment type="caution">
    <text evidence="4">The sequence shown here is derived from an EMBL/GenBank/DDBJ whole genome shotgun (WGS) entry which is preliminary data.</text>
</comment>
<dbReference type="Gene3D" id="1.10.10.10">
    <property type="entry name" value="Winged helix-like DNA-binding domain superfamily/Winged helix DNA-binding domain"/>
    <property type="match status" value="1"/>
</dbReference>
<dbReference type="PANTHER" id="PTHR43022:SF1">
    <property type="entry name" value="PROTEIN SMF"/>
    <property type="match status" value="1"/>
</dbReference>